<dbReference type="EMBL" id="ML979137">
    <property type="protein sequence ID" value="KAF1914816.1"/>
    <property type="molecule type" value="Genomic_DNA"/>
</dbReference>
<feature type="disulfide bond" evidence="8">
    <location>
        <begin position="41"/>
        <end position="55"/>
    </location>
</feature>
<evidence type="ECO:0000256" key="9">
    <source>
        <dbReference type="SAM" id="MobiDB-lite"/>
    </source>
</evidence>
<dbReference type="InterPro" id="IPR001002">
    <property type="entry name" value="Chitin-bd_1"/>
</dbReference>
<evidence type="ECO:0000256" key="6">
    <source>
        <dbReference type="ARBA" id="ARBA00023277"/>
    </source>
</evidence>
<gene>
    <name evidence="12" type="ORF">BDU57DRAFT_531232</name>
</gene>
<evidence type="ECO:0000313" key="13">
    <source>
        <dbReference type="Proteomes" id="UP000800096"/>
    </source>
</evidence>
<protein>
    <recommendedName>
        <fullName evidence="11">Chitin-binding type-1 domain-containing protein</fullName>
    </recommendedName>
</protein>
<evidence type="ECO:0000256" key="1">
    <source>
        <dbReference type="ARBA" id="ARBA00001941"/>
    </source>
</evidence>
<evidence type="ECO:0000256" key="5">
    <source>
        <dbReference type="ARBA" id="ARBA00022801"/>
    </source>
</evidence>
<dbReference type="OrthoDB" id="5985073at2759"/>
<comment type="cofactor">
    <cofactor evidence="1">
        <name>Co(2+)</name>
        <dbReference type="ChEBI" id="CHEBI:48828"/>
    </cofactor>
</comment>
<evidence type="ECO:0000256" key="4">
    <source>
        <dbReference type="ARBA" id="ARBA00022729"/>
    </source>
</evidence>
<feature type="signal peptide" evidence="10">
    <location>
        <begin position="1"/>
        <end position="17"/>
    </location>
</feature>
<feature type="disulfide bond" evidence="8">
    <location>
        <begin position="126"/>
        <end position="140"/>
    </location>
</feature>
<feature type="region of interest" description="Disordered" evidence="9">
    <location>
        <begin position="258"/>
        <end position="304"/>
    </location>
</feature>
<evidence type="ECO:0000256" key="3">
    <source>
        <dbReference type="ARBA" id="ARBA00022723"/>
    </source>
</evidence>
<evidence type="ECO:0000256" key="7">
    <source>
        <dbReference type="ARBA" id="ARBA00023285"/>
    </source>
</evidence>
<evidence type="ECO:0000259" key="11">
    <source>
        <dbReference type="PROSITE" id="PS50941"/>
    </source>
</evidence>
<keyword evidence="8" id="KW-1015">Disulfide bond</keyword>
<feature type="domain" description="Chitin-binding type-1" evidence="11">
    <location>
        <begin position="22"/>
        <end position="68"/>
    </location>
</feature>
<dbReference type="Proteomes" id="UP000800096">
    <property type="component" value="Unassembled WGS sequence"/>
</dbReference>
<dbReference type="PROSITE" id="PS50941">
    <property type="entry name" value="CHIT_BIND_I_2"/>
    <property type="match status" value="2"/>
</dbReference>
<feature type="compositionally biased region" description="Low complexity" evidence="9">
    <location>
        <begin position="258"/>
        <end position="272"/>
    </location>
</feature>
<dbReference type="GO" id="GO:0008061">
    <property type="term" value="F:chitin binding"/>
    <property type="evidence" value="ECO:0007669"/>
    <property type="project" value="UniProtKB-UniRule"/>
</dbReference>
<feature type="chain" id="PRO_5025660763" description="Chitin-binding type-1 domain-containing protein" evidence="10">
    <location>
        <begin position="18"/>
        <end position="437"/>
    </location>
</feature>
<dbReference type="GO" id="GO:0016787">
    <property type="term" value="F:hydrolase activity"/>
    <property type="evidence" value="ECO:0007669"/>
    <property type="project" value="UniProtKB-KW"/>
</dbReference>
<dbReference type="InterPro" id="IPR036861">
    <property type="entry name" value="Endochitinase-like_sf"/>
</dbReference>
<feature type="compositionally biased region" description="Pro residues" evidence="9">
    <location>
        <begin position="273"/>
        <end position="285"/>
    </location>
</feature>
<evidence type="ECO:0000256" key="2">
    <source>
        <dbReference type="ARBA" id="ARBA00022669"/>
    </source>
</evidence>
<keyword evidence="6" id="KW-0119">Carbohydrate metabolism</keyword>
<keyword evidence="2 8" id="KW-0147">Chitin-binding</keyword>
<name>A0A6A5QJF5_AMPQU</name>
<feature type="compositionally biased region" description="Low complexity" evidence="9">
    <location>
        <begin position="341"/>
        <end position="350"/>
    </location>
</feature>
<keyword evidence="3" id="KW-0479">Metal-binding</keyword>
<proteinExistence type="predicted"/>
<dbReference type="CDD" id="cd11618">
    <property type="entry name" value="ChtBD1_1"/>
    <property type="match status" value="2"/>
</dbReference>
<dbReference type="Gene3D" id="3.30.60.10">
    <property type="entry name" value="Endochitinase-like"/>
    <property type="match status" value="2"/>
</dbReference>
<keyword evidence="7" id="KW-0170">Cobalt</keyword>
<dbReference type="PANTHER" id="PTHR46471:SF2">
    <property type="entry name" value="CHITIN DEACETYLASE-RELATED"/>
    <property type="match status" value="1"/>
</dbReference>
<dbReference type="SMART" id="SM00270">
    <property type="entry name" value="ChtBD1"/>
    <property type="match status" value="2"/>
</dbReference>
<feature type="region of interest" description="Disordered" evidence="9">
    <location>
        <begin position="323"/>
        <end position="366"/>
    </location>
</feature>
<evidence type="ECO:0000256" key="10">
    <source>
        <dbReference type="SAM" id="SignalP"/>
    </source>
</evidence>
<accession>A0A6A5QJF5</accession>
<reference evidence="12" key="1">
    <citation type="journal article" date="2020" name="Stud. Mycol.">
        <title>101 Dothideomycetes genomes: a test case for predicting lifestyles and emergence of pathogens.</title>
        <authorList>
            <person name="Haridas S."/>
            <person name="Albert R."/>
            <person name="Binder M."/>
            <person name="Bloem J."/>
            <person name="Labutti K."/>
            <person name="Salamov A."/>
            <person name="Andreopoulos B."/>
            <person name="Baker S."/>
            <person name="Barry K."/>
            <person name="Bills G."/>
            <person name="Bluhm B."/>
            <person name="Cannon C."/>
            <person name="Castanera R."/>
            <person name="Culley D."/>
            <person name="Daum C."/>
            <person name="Ezra D."/>
            <person name="Gonzalez J."/>
            <person name="Henrissat B."/>
            <person name="Kuo A."/>
            <person name="Liang C."/>
            <person name="Lipzen A."/>
            <person name="Lutzoni F."/>
            <person name="Magnuson J."/>
            <person name="Mondo S."/>
            <person name="Nolan M."/>
            <person name="Ohm R."/>
            <person name="Pangilinan J."/>
            <person name="Park H.-J."/>
            <person name="Ramirez L."/>
            <person name="Alfaro M."/>
            <person name="Sun H."/>
            <person name="Tritt A."/>
            <person name="Yoshinaga Y."/>
            <person name="Zwiers L.-H."/>
            <person name="Turgeon B."/>
            <person name="Goodwin S."/>
            <person name="Spatafora J."/>
            <person name="Crous P."/>
            <person name="Grigoriev I."/>
        </authorList>
    </citation>
    <scope>NUCLEOTIDE SEQUENCE</scope>
    <source>
        <strain evidence="12">HMLAC05119</strain>
    </source>
</reference>
<evidence type="ECO:0000256" key="8">
    <source>
        <dbReference type="PROSITE-ProRule" id="PRU00261"/>
    </source>
</evidence>
<keyword evidence="13" id="KW-1185">Reference proteome</keyword>
<dbReference type="SUPFAM" id="SSF57016">
    <property type="entry name" value="Plant lectins/antimicrobial peptides"/>
    <property type="match status" value="2"/>
</dbReference>
<sequence>MHINLLWALLALPAIQARISRDGSCGGNNRNTCLGSQFGNCCSRYHYCGSTKAYCGDGCNPLWGSCQIAAPSSIRNPAVPASASSIPIPASSSPAAQRISTNGRCGAAYNAFPVGMTCKGSKYGNCCSQYSYCGSTQDYCGSTCQSGFGTCSSVASSSLPVSSASRPGASSSAAVVASSSAAVVASSSAAVVASSSAAVVASSSAPVIASSSAPMVSSSPEPVIASSSAPMVSSSPEAVAVSSSAPIIASSSAPIISSSPEPIVASSSAPTPDATPTPTPPPLPICPGQLAANPDFEDGQSPWITGSSGSSYNYAVSFPFRPAATTTRGTRPSPPCPSAPAGPTSSSANPSPRPSPSPSTSLFGPPRLRRLHRLPLLGWRRVFFGNTRAITPAEGLGAVVGWTAAKIPAGTSDLSFGGTQGAPVGQEVGVEWDWGRE</sequence>
<dbReference type="AlphaFoldDB" id="A0A6A5QJF5"/>
<dbReference type="PANTHER" id="PTHR46471">
    <property type="entry name" value="CHITIN DEACETYLASE"/>
    <property type="match status" value="1"/>
</dbReference>
<keyword evidence="5" id="KW-0378">Hydrolase</keyword>
<evidence type="ECO:0000313" key="12">
    <source>
        <dbReference type="EMBL" id="KAF1914816.1"/>
    </source>
</evidence>
<organism evidence="12 13">
    <name type="scientific">Ampelomyces quisqualis</name>
    <name type="common">Powdery mildew agent</name>
    <dbReference type="NCBI Taxonomy" id="50730"/>
    <lineage>
        <taxon>Eukaryota</taxon>
        <taxon>Fungi</taxon>
        <taxon>Dikarya</taxon>
        <taxon>Ascomycota</taxon>
        <taxon>Pezizomycotina</taxon>
        <taxon>Dothideomycetes</taxon>
        <taxon>Pleosporomycetidae</taxon>
        <taxon>Pleosporales</taxon>
        <taxon>Pleosporineae</taxon>
        <taxon>Phaeosphaeriaceae</taxon>
        <taxon>Ampelomyces</taxon>
    </lineage>
</organism>
<dbReference type="GO" id="GO:0046872">
    <property type="term" value="F:metal ion binding"/>
    <property type="evidence" value="ECO:0007669"/>
    <property type="project" value="UniProtKB-KW"/>
</dbReference>
<comment type="caution">
    <text evidence="8">Lacks conserved residue(s) required for the propagation of feature annotation.</text>
</comment>
<keyword evidence="4 10" id="KW-0732">Signal</keyword>
<feature type="domain" description="Chitin-binding type-1" evidence="11">
    <location>
        <begin position="102"/>
        <end position="153"/>
    </location>
</feature>